<keyword evidence="1" id="KW-0812">Transmembrane</keyword>
<comment type="caution">
    <text evidence="2">The sequence shown here is derived from an EMBL/GenBank/DDBJ whole genome shotgun (WGS) entry which is preliminary data.</text>
</comment>
<dbReference type="PANTHER" id="PTHR34821:SF2">
    <property type="entry name" value="INNER MEMBRANE PROTEIN YDCZ"/>
    <property type="match status" value="1"/>
</dbReference>
<dbReference type="EMBL" id="JAUSWN010000015">
    <property type="protein sequence ID" value="MDQ0480174.1"/>
    <property type="molecule type" value="Genomic_DNA"/>
</dbReference>
<sequence length="140" mass="15288">MYNILALFIGSLISIMITFNSQLEGKVGTMYSLIIIHIVGLIATILIMIIRKEMVKINTNIPKYLFCGGAVGVALTISNILTIGTIGVTLTTSLAVFGQLVFSSFIDNYGLFGMKRYGFNSKKLIGFTIIIIGLIVMTIR</sequence>
<dbReference type="InterPro" id="IPR006750">
    <property type="entry name" value="YdcZ"/>
</dbReference>
<keyword evidence="3" id="KW-1185">Reference proteome</keyword>
<evidence type="ECO:0000313" key="3">
    <source>
        <dbReference type="Proteomes" id="UP001224418"/>
    </source>
</evidence>
<organism evidence="2 3">
    <name type="scientific">Hathewaya limosa</name>
    <name type="common">Clostridium limosum</name>
    <dbReference type="NCBI Taxonomy" id="1536"/>
    <lineage>
        <taxon>Bacteria</taxon>
        <taxon>Bacillati</taxon>
        <taxon>Bacillota</taxon>
        <taxon>Clostridia</taxon>
        <taxon>Eubacteriales</taxon>
        <taxon>Clostridiaceae</taxon>
        <taxon>Hathewaya</taxon>
    </lineage>
</organism>
<evidence type="ECO:0000313" key="2">
    <source>
        <dbReference type="EMBL" id="MDQ0480174.1"/>
    </source>
</evidence>
<dbReference type="PANTHER" id="PTHR34821">
    <property type="entry name" value="INNER MEMBRANE PROTEIN YDCZ"/>
    <property type="match status" value="1"/>
</dbReference>
<reference evidence="2 3" key="1">
    <citation type="submission" date="2023-07" db="EMBL/GenBank/DDBJ databases">
        <title>Genomic Encyclopedia of Type Strains, Phase IV (KMG-IV): sequencing the most valuable type-strain genomes for metagenomic binning, comparative biology and taxonomic classification.</title>
        <authorList>
            <person name="Goeker M."/>
        </authorList>
    </citation>
    <scope>NUCLEOTIDE SEQUENCE [LARGE SCALE GENOMIC DNA]</scope>
    <source>
        <strain evidence="2 3">DSM 1400</strain>
    </source>
</reference>
<keyword evidence="1" id="KW-0472">Membrane</keyword>
<proteinExistence type="predicted"/>
<feature type="transmembrane region" description="Helical" evidence="1">
    <location>
        <begin position="62"/>
        <end position="88"/>
    </location>
</feature>
<feature type="transmembrane region" description="Helical" evidence="1">
    <location>
        <begin position="94"/>
        <end position="112"/>
    </location>
</feature>
<name>A0ABU0JVS4_HATLI</name>
<feature type="transmembrane region" description="Helical" evidence="1">
    <location>
        <begin position="30"/>
        <end position="50"/>
    </location>
</feature>
<dbReference type="Pfam" id="PF04657">
    <property type="entry name" value="DMT_YdcZ"/>
    <property type="match status" value="1"/>
</dbReference>
<evidence type="ECO:0000256" key="1">
    <source>
        <dbReference type="SAM" id="Phobius"/>
    </source>
</evidence>
<feature type="transmembrane region" description="Helical" evidence="1">
    <location>
        <begin position="124"/>
        <end position="139"/>
    </location>
</feature>
<dbReference type="Proteomes" id="UP001224418">
    <property type="component" value="Unassembled WGS sequence"/>
</dbReference>
<dbReference type="RefSeq" id="WP_111942585.1">
    <property type="nucleotide sequence ID" value="NZ_BAAACJ010000014.1"/>
</dbReference>
<protein>
    <submittedName>
        <fullName evidence="2">Transporter family-2 protein</fullName>
    </submittedName>
</protein>
<keyword evidence="1" id="KW-1133">Transmembrane helix</keyword>
<gene>
    <name evidence="2" type="ORF">QOZ93_001922</name>
</gene>
<accession>A0ABU0JVS4</accession>